<dbReference type="EMBL" id="KK107019">
    <property type="protein sequence ID" value="EZA62711.1"/>
    <property type="molecule type" value="Genomic_DNA"/>
</dbReference>
<name>A0A026X3Y8_OOCBI</name>
<dbReference type="AlphaFoldDB" id="A0A026X3Y8"/>
<organism evidence="1 2">
    <name type="scientific">Ooceraea biroi</name>
    <name type="common">Clonal raider ant</name>
    <name type="synonym">Cerapachys biroi</name>
    <dbReference type="NCBI Taxonomy" id="2015173"/>
    <lineage>
        <taxon>Eukaryota</taxon>
        <taxon>Metazoa</taxon>
        <taxon>Ecdysozoa</taxon>
        <taxon>Arthropoda</taxon>
        <taxon>Hexapoda</taxon>
        <taxon>Insecta</taxon>
        <taxon>Pterygota</taxon>
        <taxon>Neoptera</taxon>
        <taxon>Endopterygota</taxon>
        <taxon>Hymenoptera</taxon>
        <taxon>Apocrita</taxon>
        <taxon>Aculeata</taxon>
        <taxon>Formicoidea</taxon>
        <taxon>Formicidae</taxon>
        <taxon>Dorylinae</taxon>
        <taxon>Ooceraea</taxon>
    </lineage>
</organism>
<dbReference type="Proteomes" id="UP000053097">
    <property type="component" value="Unassembled WGS sequence"/>
</dbReference>
<evidence type="ECO:0000313" key="2">
    <source>
        <dbReference type="Proteomes" id="UP000053097"/>
    </source>
</evidence>
<evidence type="ECO:0000313" key="1">
    <source>
        <dbReference type="EMBL" id="EZA62711.1"/>
    </source>
</evidence>
<gene>
    <name evidence="1" type="ORF">X777_07526</name>
</gene>
<sequence>MLIENRSNSLTHDSSFATRVKIEAGMSSSLYNSRTSEIGLRKRPPDPPSSWCSWNIRAMCVLLVLCNSRRVARGNVMTHRIARSNCLYAVHMASFIACLRRERITVVA</sequence>
<keyword evidence="2" id="KW-1185">Reference proteome</keyword>
<proteinExistence type="predicted"/>
<protein>
    <submittedName>
        <fullName evidence="1">Uncharacterized protein</fullName>
    </submittedName>
</protein>
<reference evidence="1 2" key="1">
    <citation type="journal article" date="2014" name="Curr. Biol.">
        <title>The genome of the clonal raider ant Cerapachys biroi.</title>
        <authorList>
            <person name="Oxley P.R."/>
            <person name="Ji L."/>
            <person name="Fetter-Pruneda I."/>
            <person name="McKenzie S.K."/>
            <person name="Li C."/>
            <person name="Hu H."/>
            <person name="Zhang G."/>
            <person name="Kronauer D.J."/>
        </authorList>
    </citation>
    <scope>NUCLEOTIDE SEQUENCE [LARGE SCALE GENOMIC DNA]</scope>
</reference>
<accession>A0A026X3Y8</accession>